<comment type="caution">
    <text evidence="4">The sequence shown here is derived from an EMBL/GenBank/DDBJ whole genome shotgun (WGS) entry which is preliminary data.</text>
</comment>
<keyword evidence="1" id="KW-0051">Antiviral defense</keyword>
<gene>
    <name evidence="4" type="primary">cmr6</name>
    <name evidence="3" type="ORF">GGG87_06185</name>
    <name evidence="4" type="ORF">GGH11_06840</name>
</gene>
<accession>A0A6I4RIQ7</accession>
<dbReference type="NCBIfam" id="TIGR01898">
    <property type="entry name" value="cas_TM1791_cmr6"/>
    <property type="match status" value="1"/>
</dbReference>
<sequence length="275" mass="31116">MHRKNHSSSQNRQSESDFSFTSPNMHYIYYREYFSGLTQGGIQAKEKKKATFEVGGGFRKRNEALYRFRFPLASSPLKEWQAIATYRSITLETMYPGLLIGTGNPHDLNGNDVLKAGFSFDYVTGLPYIPGSSLKGYLRSIFPKHTQEILKTAYIQEILPHLDCQDVQELIPAIFENQDVFLGAFPTADNKGNKEQLLAQEYITPHSDKIKNPVPLSFLKVKPGIQFEFGFLLQDSVLPSGKKVTIEEKLRLFKTILTDIGIGAKTNTGFSQFKE</sequence>
<organism evidence="4 6">
    <name type="scientific">Streptococcus zhangguiae</name>
    <dbReference type="NCBI Taxonomy" id="2664091"/>
    <lineage>
        <taxon>Bacteria</taxon>
        <taxon>Bacillati</taxon>
        <taxon>Bacillota</taxon>
        <taxon>Bacilli</taxon>
        <taxon>Lactobacillales</taxon>
        <taxon>Streptococcaceae</taxon>
        <taxon>Streptococcus</taxon>
    </lineage>
</organism>
<dbReference type="Pfam" id="PF03787">
    <property type="entry name" value="RAMPs"/>
    <property type="match status" value="1"/>
</dbReference>
<dbReference type="PANTHER" id="PTHR39965:SF1">
    <property type="entry name" value="CRISPR SYSTEM CMR SUBUNIT CMR6"/>
    <property type="match status" value="1"/>
</dbReference>
<feature type="domain" description="CRISPR type III-associated protein" evidence="2">
    <location>
        <begin position="90"/>
        <end position="274"/>
    </location>
</feature>
<dbReference type="GO" id="GO:0051607">
    <property type="term" value="P:defense response to virus"/>
    <property type="evidence" value="ECO:0007669"/>
    <property type="project" value="UniProtKB-KW"/>
</dbReference>
<dbReference type="InterPro" id="IPR010172">
    <property type="entry name" value="CRISPR-assoc_prot_TM1791"/>
</dbReference>
<dbReference type="PANTHER" id="PTHR39965">
    <property type="entry name" value="CRISPR SYSTEM CMR SUBUNIT CMR6"/>
    <property type="match status" value="1"/>
</dbReference>
<keyword evidence="5" id="KW-1185">Reference proteome</keyword>
<reference evidence="3 5" key="2">
    <citation type="submission" date="2019-11" db="EMBL/GenBank/DDBJ databases">
        <title>Streptococcis sp. isolated from the respiratory tract of Marmot.</title>
        <authorList>
            <person name="Zhang G."/>
        </authorList>
    </citation>
    <scope>NUCLEOTIDE SEQUENCE [LARGE SCALE GENOMIC DNA]</scope>
    <source>
        <strain evidence="5">zg-86</strain>
        <strain evidence="3">Zg-86</strain>
    </source>
</reference>
<evidence type="ECO:0000313" key="4">
    <source>
        <dbReference type="EMBL" id="MWV56687.1"/>
    </source>
</evidence>
<dbReference type="Proteomes" id="UP000435423">
    <property type="component" value="Unassembled WGS sequence"/>
</dbReference>
<evidence type="ECO:0000313" key="3">
    <source>
        <dbReference type="EMBL" id="MTB64579.1"/>
    </source>
</evidence>
<evidence type="ECO:0000313" key="5">
    <source>
        <dbReference type="Proteomes" id="UP000435060"/>
    </source>
</evidence>
<protein>
    <submittedName>
        <fullName evidence="4">Type III-B CRISPR module RAMP protein Cmr6</fullName>
    </submittedName>
</protein>
<evidence type="ECO:0000313" key="6">
    <source>
        <dbReference type="Proteomes" id="UP000435423"/>
    </source>
</evidence>
<dbReference type="EMBL" id="WUBJ01000007">
    <property type="protein sequence ID" value="MWV56687.1"/>
    <property type="molecule type" value="Genomic_DNA"/>
</dbReference>
<proteinExistence type="predicted"/>
<dbReference type="InterPro" id="IPR005537">
    <property type="entry name" value="RAMP_III_fam"/>
</dbReference>
<evidence type="ECO:0000256" key="1">
    <source>
        <dbReference type="ARBA" id="ARBA00023118"/>
    </source>
</evidence>
<dbReference type="Proteomes" id="UP000435060">
    <property type="component" value="Unassembled WGS sequence"/>
</dbReference>
<name>A0A6I4RIQ7_9STRE</name>
<dbReference type="EMBL" id="WLCG01000008">
    <property type="protein sequence ID" value="MTB64579.1"/>
    <property type="molecule type" value="Genomic_DNA"/>
</dbReference>
<reference evidence="4 6" key="1">
    <citation type="submission" date="2019-10" db="EMBL/GenBank/DDBJ databases">
        <title>Streptococcis sp, isolated from the respiratory tract of Marmot.</title>
        <authorList>
            <person name="Zhang G."/>
        </authorList>
    </citation>
    <scope>NUCLEOTIDE SEQUENCE [LARGE SCALE GENOMIC DNA]</scope>
    <source>
        <strain evidence="6">zg-70</strain>
        <strain evidence="4">Zg-70</strain>
    </source>
</reference>
<dbReference type="AlphaFoldDB" id="A0A6I4RIQ7"/>
<evidence type="ECO:0000259" key="2">
    <source>
        <dbReference type="Pfam" id="PF03787"/>
    </source>
</evidence>